<name>L1QI86_9CLOT</name>
<feature type="signal peptide" evidence="1">
    <location>
        <begin position="1"/>
        <end position="25"/>
    </location>
</feature>
<comment type="caution">
    <text evidence="2">The sequence shown here is derived from an EMBL/GenBank/DDBJ whole genome shotgun (WGS) entry which is preliminary data.</text>
</comment>
<evidence type="ECO:0000313" key="2">
    <source>
        <dbReference type="EMBL" id="EKY27370.1"/>
    </source>
</evidence>
<reference evidence="2 3" key="1">
    <citation type="submission" date="2012-05" db="EMBL/GenBank/DDBJ databases">
        <authorList>
            <person name="Weinstock G."/>
            <person name="Sodergren E."/>
            <person name="Lobos E.A."/>
            <person name="Fulton L."/>
            <person name="Fulton R."/>
            <person name="Courtney L."/>
            <person name="Fronick C."/>
            <person name="O'Laughlin M."/>
            <person name="Godfrey J."/>
            <person name="Wilson R.M."/>
            <person name="Miner T."/>
            <person name="Farmer C."/>
            <person name="Delehaunty K."/>
            <person name="Cordes M."/>
            <person name="Minx P."/>
            <person name="Tomlinson C."/>
            <person name="Chen J."/>
            <person name="Wollam A."/>
            <person name="Pepin K.H."/>
            <person name="Bhonagiri V."/>
            <person name="Zhang X."/>
            <person name="Suruliraj S."/>
            <person name="Warren W."/>
            <person name="Mitreva M."/>
            <person name="Mardis E.R."/>
            <person name="Wilson R.K."/>
        </authorList>
    </citation>
    <scope>NUCLEOTIDE SEQUENCE [LARGE SCALE GENOMIC DNA]</scope>
    <source>
        <strain evidence="2 3">DSM 1785</strain>
    </source>
</reference>
<evidence type="ECO:0000313" key="3">
    <source>
        <dbReference type="Proteomes" id="UP000010420"/>
    </source>
</evidence>
<evidence type="ECO:0008006" key="4">
    <source>
        <dbReference type="Google" id="ProtNLM"/>
    </source>
</evidence>
<dbReference type="PATRIC" id="fig|545697.3.peg.1382"/>
<dbReference type="HOGENOM" id="CLU_3214418_0_0_9"/>
<dbReference type="AlphaFoldDB" id="L1QI86"/>
<organism evidence="2 3">
    <name type="scientific">Clostridium celatum DSM 1785</name>
    <dbReference type="NCBI Taxonomy" id="545697"/>
    <lineage>
        <taxon>Bacteria</taxon>
        <taxon>Bacillati</taxon>
        <taxon>Bacillota</taxon>
        <taxon>Clostridia</taxon>
        <taxon>Eubacteriales</taxon>
        <taxon>Clostridiaceae</taxon>
        <taxon>Clostridium</taxon>
    </lineage>
</organism>
<gene>
    <name evidence="2" type="ORF">HMPREF0216_01403</name>
</gene>
<proteinExistence type="predicted"/>
<protein>
    <recommendedName>
        <fullName evidence="4">Signal peptide protein, YSIRK family</fullName>
    </recommendedName>
</protein>
<dbReference type="EMBL" id="AMEZ01000036">
    <property type="protein sequence ID" value="EKY27370.1"/>
    <property type="molecule type" value="Genomic_DNA"/>
</dbReference>
<keyword evidence="3" id="KW-1185">Reference proteome</keyword>
<keyword evidence="1" id="KW-0732">Signal</keyword>
<accession>L1QI86</accession>
<dbReference type="Proteomes" id="UP000010420">
    <property type="component" value="Unassembled WGS sequence"/>
</dbReference>
<evidence type="ECO:0000256" key="1">
    <source>
        <dbReference type="SAM" id="SignalP"/>
    </source>
</evidence>
<dbReference type="STRING" id="545697.HMPREF0216_01403"/>
<feature type="chain" id="PRO_5003956960" description="Signal peptide protein, YSIRK family" evidence="1">
    <location>
        <begin position="26"/>
        <end position="44"/>
    </location>
</feature>
<sequence length="44" mass="4867">MNKVRGRVMKKIKVGKLIILATASAALVTTLIKDKKNTKDNLEN</sequence>